<dbReference type="GO" id="GO:0032259">
    <property type="term" value="P:methylation"/>
    <property type="evidence" value="ECO:0007669"/>
    <property type="project" value="UniProtKB-KW"/>
</dbReference>
<dbReference type="GO" id="GO:0008757">
    <property type="term" value="F:S-adenosylmethionine-dependent methyltransferase activity"/>
    <property type="evidence" value="ECO:0007669"/>
    <property type="project" value="InterPro"/>
</dbReference>
<dbReference type="AlphaFoldDB" id="A0A977L2K0"/>
<dbReference type="Proteomes" id="UP001065613">
    <property type="component" value="Chromosome"/>
</dbReference>
<keyword evidence="2" id="KW-0808">Transferase</keyword>
<dbReference type="Pfam" id="PF08241">
    <property type="entry name" value="Methyltransf_11"/>
    <property type="match status" value="1"/>
</dbReference>
<reference evidence="2" key="1">
    <citation type="submission" date="2021-04" db="EMBL/GenBank/DDBJ databases">
        <title>Genome sequence of Woronichinia naegeliana from Washington state freshwater lake bloom.</title>
        <authorList>
            <person name="Dreher T.W."/>
        </authorList>
    </citation>
    <scope>NUCLEOTIDE SEQUENCE</scope>
    <source>
        <strain evidence="2">WA131</strain>
    </source>
</reference>
<dbReference type="SUPFAM" id="SSF53335">
    <property type="entry name" value="S-adenosyl-L-methionine-dependent methyltransferases"/>
    <property type="match status" value="2"/>
</dbReference>
<proteinExistence type="predicted"/>
<gene>
    <name evidence="2" type="ORF">KA717_19180</name>
</gene>
<organism evidence="2">
    <name type="scientific">Woronichinia naegeliana WA131</name>
    <dbReference type="NCBI Taxonomy" id="2824559"/>
    <lineage>
        <taxon>Bacteria</taxon>
        <taxon>Bacillati</taxon>
        <taxon>Cyanobacteriota</taxon>
        <taxon>Cyanophyceae</taxon>
        <taxon>Synechococcales</taxon>
        <taxon>Coelosphaeriaceae</taxon>
        <taxon>Woronichinia</taxon>
    </lineage>
</organism>
<feature type="domain" description="Methyltransferase type 11" evidence="1">
    <location>
        <begin position="293"/>
        <end position="344"/>
    </location>
</feature>
<dbReference type="InterPro" id="IPR013216">
    <property type="entry name" value="Methyltransf_11"/>
</dbReference>
<sequence>MQIRPFLESLPSLYEHWGTTAMQPKKAEPFREILGKVEQPTTANFLQLLTSAAEYLEPGEVICEIGCWHGANLIGVLADHPDRLAYGVDFFSTQAEVAENKIELLQGNLETFGVAEQFCFSHQIIDDFFANLRDIGTEDKVGLYIYNFEPEYRQILMSLLLANDFLAEQALIIINNTNKQPVRQAVGDFLNTQSNAKIIVDWQSNSNQVFGSQGLGVIAWDSQNSLGEIQPIIIQESSFNPINLVSIFEQGDKKKVLHVGCGPYNPDALPPELRTEEWQEIRLDINPAVNPDILGTITDLSAVPDESVDAVFSSHNIEHIYTYEVPRALREFKRVLKPHGMAVITCPDIQAVALEVAQGNLENPLYISPAGPIAAIDILYGLGTSIEQGNYYMAHKTAFTAETLKEKLLKAGFEQVEVHREGLNLWATAYVNTRSTKEDILAE</sequence>
<evidence type="ECO:0000259" key="1">
    <source>
        <dbReference type="Pfam" id="PF08241"/>
    </source>
</evidence>
<keyword evidence="2" id="KW-0489">Methyltransferase</keyword>
<dbReference type="InterPro" id="IPR029063">
    <property type="entry name" value="SAM-dependent_MTases_sf"/>
</dbReference>
<evidence type="ECO:0000313" key="2">
    <source>
        <dbReference type="EMBL" id="UXE64409.1"/>
    </source>
</evidence>
<dbReference type="EMBL" id="CP073041">
    <property type="protein sequence ID" value="UXE64409.1"/>
    <property type="molecule type" value="Genomic_DNA"/>
</dbReference>
<dbReference type="KEGG" id="wna:KA717_19180"/>
<dbReference type="CDD" id="cd02440">
    <property type="entry name" value="AdoMet_MTases"/>
    <property type="match status" value="1"/>
</dbReference>
<name>A0A977L2K0_9CYAN</name>
<protein>
    <submittedName>
        <fullName evidence="2">Methyltransferase domain-containing protein</fullName>
    </submittedName>
</protein>
<dbReference type="Gene3D" id="3.40.50.150">
    <property type="entry name" value="Vaccinia Virus protein VP39"/>
    <property type="match status" value="2"/>
</dbReference>
<accession>A0A977L2K0</accession>